<evidence type="ECO:0000313" key="1">
    <source>
        <dbReference type="EMBL" id="OLP73318.1"/>
    </source>
</evidence>
<dbReference type="EMBL" id="LSRX01005767">
    <property type="protein sequence ID" value="OLP73318.1"/>
    <property type="molecule type" value="Genomic_DNA"/>
</dbReference>
<organism evidence="1 2">
    <name type="scientific">Symbiodinium microadriaticum</name>
    <name type="common">Dinoflagellate</name>
    <name type="synonym">Zooxanthella microadriatica</name>
    <dbReference type="NCBI Taxonomy" id="2951"/>
    <lineage>
        <taxon>Eukaryota</taxon>
        <taxon>Sar</taxon>
        <taxon>Alveolata</taxon>
        <taxon>Dinophyceae</taxon>
        <taxon>Suessiales</taxon>
        <taxon>Symbiodiniaceae</taxon>
        <taxon>Symbiodinium</taxon>
    </lineage>
</organism>
<proteinExistence type="predicted"/>
<comment type="caution">
    <text evidence="1">The sequence shown here is derived from an EMBL/GenBank/DDBJ whole genome shotgun (WGS) entry which is preliminary data.</text>
</comment>
<feature type="non-terminal residue" evidence="1">
    <location>
        <position position="33"/>
    </location>
</feature>
<keyword evidence="2" id="KW-1185">Reference proteome</keyword>
<sequence length="33" mass="3681">MLGHGAVEVAEARLAPWAAWVNCRIPLLARYDM</sequence>
<evidence type="ECO:0000313" key="2">
    <source>
        <dbReference type="Proteomes" id="UP000186817"/>
    </source>
</evidence>
<protein>
    <submittedName>
        <fullName evidence="1">Uncharacterized protein</fullName>
    </submittedName>
</protein>
<gene>
    <name evidence="1" type="ORF">AK812_SmicGene47480</name>
</gene>
<name>A0A1Q9BRI2_SYMMI</name>
<dbReference type="Proteomes" id="UP000186817">
    <property type="component" value="Unassembled WGS sequence"/>
</dbReference>
<dbReference type="AlphaFoldDB" id="A0A1Q9BRI2"/>
<reference evidence="1 2" key="1">
    <citation type="submission" date="2016-02" db="EMBL/GenBank/DDBJ databases">
        <title>Genome analysis of coral dinoflagellate symbionts highlights evolutionary adaptations to a symbiotic lifestyle.</title>
        <authorList>
            <person name="Aranda M."/>
            <person name="Li Y."/>
            <person name="Liew Y.J."/>
            <person name="Baumgarten S."/>
            <person name="Simakov O."/>
            <person name="Wilson M."/>
            <person name="Piel J."/>
            <person name="Ashoor H."/>
            <person name="Bougouffa S."/>
            <person name="Bajic V.B."/>
            <person name="Ryu T."/>
            <person name="Ravasi T."/>
            <person name="Bayer T."/>
            <person name="Micklem G."/>
            <person name="Kim H."/>
            <person name="Bhak J."/>
            <person name="Lajeunesse T.C."/>
            <person name="Voolstra C.R."/>
        </authorList>
    </citation>
    <scope>NUCLEOTIDE SEQUENCE [LARGE SCALE GENOMIC DNA]</scope>
    <source>
        <strain evidence="1 2">CCMP2467</strain>
    </source>
</reference>
<accession>A0A1Q9BRI2</accession>